<organism evidence="11 12">
    <name type="scientific">Collybiopsis confluens</name>
    <dbReference type="NCBI Taxonomy" id="2823264"/>
    <lineage>
        <taxon>Eukaryota</taxon>
        <taxon>Fungi</taxon>
        <taxon>Dikarya</taxon>
        <taxon>Basidiomycota</taxon>
        <taxon>Agaricomycotina</taxon>
        <taxon>Agaricomycetes</taxon>
        <taxon>Agaricomycetidae</taxon>
        <taxon>Agaricales</taxon>
        <taxon>Marasmiineae</taxon>
        <taxon>Omphalotaceae</taxon>
        <taxon>Collybiopsis</taxon>
    </lineage>
</organism>
<keyword evidence="5" id="KW-0007">Acetylation</keyword>
<dbReference type="EC" id="2.3.1.48" evidence="2"/>
<evidence type="ECO:0000256" key="5">
    <source>
        <dbReference type="ARBA" id="ARBA00022990"/>
    </source>
</evidence>
<comment type="caution">
    <text evidence="11">The sequence shown here is derived from an EMBL/GenBank/DDBJ whole genome shotgun (WGS) entry which is preliminary data.</text>
</comment>
<evidence type="ECO:0000256" key="2">
    <source>
        <dbReference type="ARBA" id="ARBA00013184"/>
    </source>
</evidence>
<evidence type="ECO:0000256" key="10">
    <source>
        <dbReference type="SAM" id="MobiDB-lite"/>
    </source>
</evidence>
<reference evidence="11 12" key="1">
    <citation type="journal article" date="2020" name="ISME J.">
        <title>Uncovering the hidden diversity of litter-decomposition mechanisms in mushroom-forming fungi.</title>
        <authorList>
            <person name="Floudas D."/>
            <person name="Bentzer J."/>
            <person name="Ahren D."/>
            <person name="Johansson T."/>
            <person name="Persson P."/>
            <person name="Tunlid A."/>
        </authorList>
    </citation>
    <scope>NUCLEOTIDE SEQUENCE [LARGE SCALE GENOMIC DNA]</scope>
    <source>
        <strain evidence="11 12">CBS 406.79</strain>
    </source>
</reference>
<dbReference type="PANTHER" id="PTHR31571">
    <property type="entry name" value="ALTERED INHERITANCE OF MITOCHONDRIA PROTEIN 6"/>
    <property type="match status" value="1"/>
</dbReference>
<feature type="compositionally biased region" description="Basic and acidic residues" evidence="10">
    <location>
        <begin position="303"/>
        <end position="318"/>
    </location>
</feature>
<dbReference type="Pfam" id="PF08214">
    <property type="entry name" value="HAT_KAT11"/>
    <property type="match status" value="1"/>
</dbReference>
<dbReference type="GO" id="GO:0006355">
    <property type="term" value="P:regulation of DNA-templated transcription"/>
    <property type="evidence" value="ECO:0007669"/>
    <property type="project" value="InterPro"/>
</dbReference>
<feature type="region of interest" description="Disordered" evidence="10">
    <location>
        <begin position="270"/>
        <end position="318"/>
    </location>
</feature>
<dbReference type="GO" id="GO:0032931">
    <property type="term" value="F:histone H3K56 acetyltransferase activity"/>
    <property type="evidence" value="ECO:0007669"/>
    <property type="project" value="TreeGrafter"/>
</dbReference>
<evidence type="ECO:0000256" key="9">
    <source>
        <dbReference type="ARBA" id="ARBA00048940"/>
    </source>
</evidence>
<keyword evidence="6" id="KW-0805">Transcription regulation</keyword>
<protein>
    <recommendedName>
        <fullName evidence="2">histone acetyltransferase</fullName>
        <ecNumber evidence="2">2.3.1.48</ecNumber>
    </recommendedName>
</protein>
<feature type="compositionally biased region" description="Low complexity" evidence="10">
    <location>
        <begin position="286"/>
        <end position="300"/>
    </location>
</feature>
<evidence type="ECO:0000256" key="4">
    <source>
        <dbReference type="ARBA" id="ARBA00022763"/>
    </source>
</evidence>
<keyword evidence="8" id="KW-0539">Nucleus</keyword>
<dbReference type="InterPro" id="IPR013178">
    <property type="entry name" value="Histone_AcTrfase_Rtt109/CBP"/>
</dbReference>
<dbReference type="Proteomes" id="UP000518752">
    <property type="component" value="Unassembled WGS sequence"/>
</dbReference>
<dbReference type="InterPro" id="IPR051236">
    <property type="entry name" value="HAT_RTT109-like"/>
</dbReference>
<evidence type="ECO:0000256" key="8">
    <source>
        <dbReference type="ARBA" id="ARBA00023242"/>
    </source>
</evidence>
<proteinExistence type="predicted"/>
<evidence type="ECO:0000256" key="6">
    <source>
        <dbReference type="ARBA" id="ARBA00023015"/>
    </source>
</evidence>
<dbReference type="GO" id="GO:0005634">
    <property type="term" value="C:nucleus"/>
    <property type="evidence" value="ECO:0007669"/>
    <property type="project" value="UniProtKB-SubCell"/>
</dbReference>
<evidence type="ECO:0000313" key="11">
    <source>
        <dbReference type="EMBL" id="KAF5389229.1"/>
    </source>
</evidence>
<name>A0A8H5MCV3_9AGAR</name>
<dbReference type="GO" id="GO:0006974">
    <property type="term" value="P:DNA damage response"/>
    <property type="evidence" value="ECO:0007669"/>
    <property type="project" value="UniProtKB-KW"/>
</dbReference>
<keyword evidence="7" id="KW-0804">Transcription</keyword>
<comment type="subcellular location">
    <subcellularLocation>
        <location evidence="1">Nucleus</location>
    </subcellularLocation>
</comment>
<dbReference type="AlphaFoldDB" id="A0A8H5MCV3"/>
<dbReference type="PROSITE" id="PS51728">
    <property type="entry name" value="RTT109_HAT"/>
    <property type="match status" value="1"/>
</dbReference>
<dbReference type="OrthoDB" id="3361892at2759"/>
<keyword evidence="3" id="KW-0808">Transferase</keyword>
<evidence type="ECO:0000313" key="12">
    <source>
        <dbReference type="Proteomes" id="UP000518752"/>
    </source>
</evidence>
<evidence type="ECO:0000256" key="1">
    <source>
        <dbReference type="ARBA" id="ARBA00004123"/>
    </source>
</evidence>
<accession>A0A8H5MCV3</accession>
<keyword evidence="4" id="KW-0227">DNA damage</keyword>
<gene>
    <name evidence="11" type="ORF">D9757_003463</name>
</gene>
<evidence type="ECO:0000256" key="3">
    <source>
        <dbReference type="ARBA" id="ARBA00022679"/>
    </source>
</evidence>
<evidence type="ECO:0000256" key="7">
    <source>
        <dbReference type="ARBA" id="ARBA00023163"/>
    </source>
</evidence>
<dbReference type="EMBL" id="JAACJN010000023">
    <property type="protein sequence ID" value="KAF5389229.1"/>
    <property type="molecule type" value="Genomic_DNA"/>
</dbReference>
<keyword evidence="12" id="KW-1185">Reference proteome</keyword>
<dbReference type="SMART" id="SM01250">
    <property type="entry name" value="KAT11"/>
    <property type="match status" value="1"/>
</dbReference>
<dbReference type="InterPro" id="IPR016849">
    <property type="entry name" value="Rtt109"/>
</dbReference>
<dbReference type="PANTHER" id="PTHR31571:SF2">
    <property type="entry name" value="HISTONE ACETYLTRANSFERASE RTT109"/>
    <property type="match status" value="1"/>
</dbReference>
<feature type="region of interest" description="Disordered" evidence="10">
    <location>
        <begin position="420"/>
        <end position="467"/>
    </location>
</feature>
<comment type="catalytic activity">
    <reaction evidence="9">
        <text>L-lysyl-[histone] + acetyl-CoA = N(6)-acetyl-L-lysyl-[histone] + CoA + H(+)</text>
        <dbReference type="Rhea" id="RHEA:21992"/>
        <dbReference type="Rhea" id="RHEA-COMP:9845"/>
        <dbReference type="Rhea" id="RHEA-COMP:11338"/>
        <dbReference type="ChEBI" id="CHEBI:15378"/>
        <dbReference type="ChEBI" id="CHEBI:29969"/>
        <dbReference type="ChEBI" id="CHEBI:57287"/>
        <dbReference type="ChEBI" id="CHEBI:57288"/>
        <dbReference type="ChEBI" id="CHEBI:61930"/>
        <dbReference type="EC" id="2.3.1.48"/>
    </reaction>
    <physiologicalReaction direction="left-to-right" evidence="9">
        <dbReference type="Rhea" id="RHEA:21993"/>
    </physiologicalReaction>
</comment>
<sequence>MFEMNLRDTLLQNLTTLPGTREFHIHALVSAPRKHSALYPFAKPKCRAYLQDILILLSEQTTPDSPRILVTAIEAGLYHIPSSSTAILYISKVDSTGQCTAPSPTATLVRALLLHYANPTTRPVPADHLWIHLFARAQTQYLFPNSADFSGKHPLGDVQLCGWWKRVFTDVAVELTPRDGKSALPVVRLFYVLPGFGQTEAEYALKPVNAAHPVTQNYQWTYGHPYSQTEIPLPCPGSDASADSPRNLGLFIPSFDDDPKSRFMDEIAYTTGPEGIKSPPRKRARTGSSVSRGGSYSVTSEGNEGKNDSHIETDDRPLGELGKVSVDEFWERMSFRQECVAGAVTAFFALGIASLIGSAEHSSVSPLAPQAGQVSSKLNKRIITSLMTGVEFSTRERAIRATEVIESTIRRLCEGIAAVPAPEIHAPRPRKPPSPSDDKATNENDSGPTLLAPPRTPPPRMANGKRVVPDVSPNPFPEPEPSLETYELFIYGSVCISNPILKNKAALKENKDSSASPVTVLTVRRLKRKD</sequence>